<organism evidence="2 3">
    <name type="scientific">Methylorubrum zatmanii</name>
    <dbReference type="NCBI Taxonomy" id="29429"/>
    <lineage>
        <taxon>Bacteria</taxon>
        <taxon>Pseudomonadati</taxon>
        <taxon>Pseudomonadota</taxon>
        <taxon>Alphaproteobacteria</taxon>
        <taxon>Hyphomicrobiales</taxon>
        <taxon>Methylobacteriaceae</taxon>
        <taxon>Methylorubrum</taxon>
    </lineage>
</organism>
<evidence type="ECO:0000256" key="1">
    <source>
        <dbReference type="SAM" id="MobiDB-lite"/>
    </source>
</evidence>
<feature type="region of interest" description="Disordered" evidence="1">
    <location>
        <begin position="1"/>
        <end position="87"/>
    </location>
</feature>
<reference evidence="3" key="1">
    <citation type="journal article" date="2019" name="Int. J. Syst. Evol. Microbiol.">
        <title>The Global Catalogue of Microorganisms (GCM) 10K type strain sequencing project: providing services to taxonomists for standard genome sequencing and annotation.</title>
        <authorList>
            <consortium name="The Broad Institute Genomics Platform"/>
            <consortium name="The Broad Institute Genome Sequencing Center for Infectious Disease"/>
            <person name="Wu L."/>
            <person name="Ma J."/>
        </authorList>
    </citation>
    <scope>NUCLEOTIDE SEQUENCE [LARGE SCALE GENOMIC DNA]</scope>
    <source>
        <strain evidence="3">CCUG 36916</strain>
    </source>
</reference>
<dbReference type="Proteomes" id="UP001596237">
    <property type="component" value="Unassembled WGS sequence"/>
</dbReference>
<evidence type="ECO:0000313" key="3">
    <source>
        <dbReference type="Proteomes" id="UP001596237"/>
    </source>
</evidence>
<dbReference type="EMBL" id="JBHSTT010000077">
    <property type="protein sequence ID" value="MFC6391514.1"/>
    <property type="molecule type" value="Genomic_DNA"/>
</dbReference>
<comment type="caution">
    <text evidence="2">The sequence shown here is derived from an EMBL/GenBank/DDBJ whole genome shotgun (WGS) entry which is preliminary data.</text>
</comment>
<proteinExistence type="predicted"/>
<protein>
    <submittedName>
        <fullName evidence="2">Uncharacterized protein</fullName>
    </submittedName>
</protein>
<accession>A0ABW1WU87</accession>
<dbReference type="RefSeq" id="WP_210329247.1">
    <property type="nucleotide sequence ID" value="NZ_JBHSTT010000077.1"/>
</dbReference>
<name>A0ABW1WU87_9HYPH</name>
<keyword evidence="3" id="KW-1185">Reference proteome</keyword>
<sequence length="87" mass="9107">MTNRNMVKQSLLAKSLAESPAESPAHAGTAGLPEPNRTKLPPMPAPEGSSSPVTLEDPIDSPQPNNSAKRAAPGPDRIGLSTRRDVQ</sequence>
<gene>
    <name evidence="2" type="ORF">ACFQDP_19575</name>
</gene>
<evidence type="ECO:0000313" key="2">
    <source>
        <dbReference type="EMBL" id="MFC6391514.1"/>
    </source>
</evidence>